<protein>
    <recommendedName>
        <fullName evidence="3">Lipocalin-like domain-containing protein</fullName>
    </recommendedName>
</protein>
<accession>A0A2W2AH52</accession>
<reference evidence="1 2" key="1">
    <citation type="submission" date="2018-06" db="EMBL/GenBank/DDBJ databases">
        <title>Mucibacter soli gen. nov., sp. nov., a new member of the family Chitinophagaceae producing mucin.</title>
        <authorList>
            <person name="Kim M.-K."/>
            <person name="Park S."/>
            <person name="Kim T.-S."/>
            <person name="Joung Y."/>
            <person name="Han J.-H."/>
            <person name="Kim S.B."/>
        </authorList>
    </citation>
    <scope>NUCLEOTIDE SEQUENCE [LARGE SCALE GENOMIC DNA]</scope>
    <source>
        <strain evidence="1 2">R1-15</strain>
    </source>
</reference>
<sequence length="130" mass="14520">MKKLLLCPVCAISLLSCKKDDGPSTDKNKLLGKWSQTFDVSTIPGQVPDTFYYDPNKPFIWDYEPEYVISIVPNSPPDTSKYSLSGTTLNWLDSNGNAFLKQDIDVLNDTMLVLSQHSTQGDVLSVLKKM</sequence>
<comment type="caution">
    <text evidence="1">The sequence shown here is derived from an EMBL/GenBank/DDBJ whole genome shotgun (WGS) entry which is preliminary data.</text>
</comment>
<dbReference type="RefSeq" id="WP_110997441.1">
    <property type="nucleotide sequence ID" value="NZ_QKTW01000003.1"/>
</dbReference>
<dbReference type="PROSITE" id="PS51257">
    <property type="entry name" value="PROKAR_LIPOPROTEIN"/>
    <property type="match status" value="1"/>
</dbReference>
<gene>
    <name evidence="1" type="ORF">DN068_03215</name>
</gene>
<name>A0A2W2AH52_9BACT</name>
<dbReference type="OrthoDB" id="1356223at2"/>
<keyword evidence="2" id="KW-1185">Reference proteome</keyword>
<evidence type="ECO:0000313" key="1">
    <source>
        <dbReference type="EMBL" id="PZF74601.1"/>
    </source>
</evidence>
<dbReference type="Proteomes" id="UP000248745">
    <property type="component" value="Unassembled WGS sequence"/>
</dbReference>
<organism evidence="1 2">
    <name type="scientific">Taibaiella soli</name>
    <dbReference type="NCBI Taxonomy" id="1649169"/>
    <lineage>
        <taxon>Bacteria</taxon>
        <taxon>Pseudomonadati</taxon>
        <taxon>Bacteroidota</taxon>
        <taxon>Chitinophagia</taxon>
        <taxon>Chitinophagales</taxon>
        <taxon>Chitinophagaceae</taxon>
        <taxon>Taibaiella</taxon>
    </lineage>
</organism>
<evidence type="ECO:0000313" key="2">
    <source>
        <dbReference type="Proteomes" id="UP000248745"/>
    </source>
</evidence>
<proteinExistence type="predicted"/>
<dbReference type="EMBL" id="QKTW01000003">
    <property type="protein sequence ID" value="PZF74601.1"/>
    <property type="molecule type" value="Genomic_DNA"/>
</dbReference>
<evidence type="ECO:0008006" key="3">
    <source>
        <dbReference type="Google" id="ProtNLM"/>
    </source>
</evidence>
<dbReference type="AlphaFoldDB" id="A0A2W2AH52"/>